<evidence type="ECO:0000313" key="3">
    <source>
        <dbReference type="Proteomes" id="UP000636960"/>
    </source>
</evidence>
<evidence type="ECO:0000256" key="1">
    <source>
        <dbReference type="SAM" id="MobiDB-lite"/>
    </source>
</evidence>
<feature type="compositionally biased region" description="Polar residues" evidence="1">
    <location>
        <begin position="37"/>
        <end position="53"/>
    </location>
</feature>
<dbReference type="Proteomes" id="UP000636960">
    <property type="component" value="Unassembled WGS sequence"/>
</dbReference>
<name>A0A919K3M2_9ACTN</name>
<keyword evidence="3" id="KW-1185">Reference proteome</keyword>
<gene>
    <name evidence="2" type="ORF">Ari01nite_70480</name>
</gene>
<feature type="region of interest" description="Disordered" evidence="1">
    <location>
        <begin position="1"/>
        <end position="69"/>
    </location>
</feature>
<dbReference type="RefSeq" id="WP_203786572.1">
    <property type="nucleotide sequence ID" value="NZ_BOMV01000074.1"/>
</dbReference>
<proteinExistence type="predicted"/>
<evidence type="ECO:0000313" key="2">
    <source>
        <dbReference type="EMBL" id="GIE99583.1"/>
    </source>
</evidence>
<comment type="caution">
    <text evidence="2">The sequence shown here is derived from an EMBL/GenBank/DDBJ whole genome shotgun (WGS) entry which is preliminary data.</text>
</comment>
<reference evidence="2" key="1">
    <citation type="submission" date="2021-01" db="EMBL/GenBank/DDBJ databases">
        <title>Whole genome shotgun sequence of Actinoplanes rishiriensis NBRC 108556.</title>
        <authorList>
            <person name="Komaki H."/>
            <person name="Tamura T."/>
        </authorList>
    </citation>
    <scope>NUCLEOTIDE SEQUENCE</scope>
    <source>
        <strain evidence="2">NBRC 108556</strain>
    </source>
</reference>
<sequence>MSSNSRANADAGASTDQHVTGGPETEVFPTDEPPVATTPSHGSSNAGINTTRANRVEPESERIEREERE</sequence>
<accession>A0A919K3M2</accession>
<feature type="compositionally biased region" description="Basic and acidic residues" evidence="1">
    <location>
        <begin position="54"/>
        <end position="69"/>
    </location>
</feature>
<protein>
    <submittedName>
        <fullName evidence="2">Uncharacterized protein</fullName>
    </submittedName>
</protein>
<organism evidence="2 3">
    <name type="scientific">Paractinoplanes rishiriensis</name>
    <dbReference type="NCBI Taxonomy" id="1050105"/>
    <lineage>
        <taxon>Bacteria</taxon>
        <taxon>Bacillati</taxon>
        <taxon>Actinomycetota</taxon>
        <taxon>Actinomycetes</taxon>
        <taxon>Micromonosporales</taxon>
        <taxon>Micromonosporaceae</taxon>
        <taxon>Paractinoplanes</taxon>
    </lineage>
</organism>
<dbReference type="AlphaFoldDB" id="A0A919K3M2"/>
<dbReference type="EMBL" id="BOMV01000074">
    <property type="protein sequence ID" value="GIE99583.1"/>
    <property type="molecule type" value="Genomic_DNA"/>
</dbReference>